<dbReference type="Pfam" id="PF10989">
    <property type="entry name" value="DUF2808"/>
    <property type="match status" value="1"/>
</dbReference>
<keyword evidence="3" id="KW-1185">Reference proteome</keyword>
<dbReference type="OrthoDB" id="464559at2"/>
<dbReference type="InterPro" id="IPR021256">
    <property type="entry name" value="DUF2808"/>
</dbReference>
<dbReference type="RefSeq" id="WP_023172430.1">
    <property type="nucleotide sequence ID" value="NC_022600.1"/>
</dbReference>
<organism evidence="2 3">
    <name type="scientific">Gloeobacter kilaueensis (strain ATCC BAA-2537 / CCAP 1431/1 / ULC 316 / JS1)</name>
    <dbReference type="NCBI Taxonomy" id="1183438"/>
    <lineage>
        <taxon>Bacteria</taxon>
        <taxon>Bacillati</taxon>
        <taxon>Cyanobacteriota</taxon>
        <taxon>Cyanophyceae</taxon>
        <taxon>Gloeobacterales</taxon>
        <taxon>Gloeobacteraceae</taxon>
        <taxon>Gloeobacter</taxon>
    </lineage>
</organism>
<name>U5QIE2_GLOK1</name>
<dbReference type="Proteomes" id="UP000017396">
    <property type="component" value="Chromosome"/>
</dbReference>
<keyword evidence="1" id="KW-0732">Signal</keyword>
<sequence>MLKRWLGGIAVVGLLLVGSGHSATAQSGFCLFGCAKEPEYILNYKIENREHDYTSDRYYLWMRPENVAVKQIQILTDPAFDGRFDLKAIDVASRTSGATYAVESTEWDNDQRTVTIVLAKPIPAQEEIQLVFSQVLNPSTDGIYKLVARVLGTEANPIYRYVGTWSISIE</sequence>
<feature type="chain" id="PRO_5004663713" description="DUF2808 domain-containing protein" evidence="1">
    <location>
        <begin position="26"/>
        <end position="170"/>
    </location>
</feature>
<evidence type="ECO:0008006" key="4">
    <source>
        <dbReference type="Google" id="ProtNLM"/>
    </source>
</evidence>
<dbReference type="STRING" id="1183438.GKIL_1113"/>
<dbReference type="AlphaFoldDB" id="U5QIE2"/>
<dbReference type="EMBL" id="CP003587">
    <property type="protein sequence ID" value="AGY57359.1"/>
    <property type="molecule type" value="Genomic_DNA"/>
</dbReference>
<dbReference type="HOGENOM" id="CLU_133074_0_0_3"/>
<dbReference type="eggNOG" id="ENOG502ZC3W">
    <property type="taxonomic scope" value="Bacteria"/>
</dbReference>
<protein>
    <recommendedName>
        <fullName evidence="4">DUF2808 domain-containing protein</fullName>
    </recommendedName>
</protein>
<feature type="signal peptide" evidence="1">
    <location>
        <begin position="1"/>
        <end position="25"/>
    </location>
</feature>
<evidence type="ECO:0000256" key="1">
    <source>
        <dbReference type="SAM" id="SignalP"/>
    </source>
</evidence>
<proteinExistence type="predicted"/>
<dbReference type="KEGG" id="glj:GKIL_1113"/>
<gene>
    <name evidence="2" type="ORF">GKIL_1113</name>
</gene>
<reference evidence="2 3" key="1">
    <citation type="journal article" date="2013" name="PLoS ONE">
        <title>Cultivation and Complete Genome Sequencing of Gloeobacter kilaueensis sp. nov., from a Lava Cave in Kilauea Caldera, Hawai'i.</title>
        <authorList>
            <person name="Saw J.H."/>
            <person name="Schatz M."/>
            <person name="Brown M.V."/>
            <person name="Kunkel D.D."/>
            <person name="Foster J.S."/>
            <person name="Shick H."/>
            <person name="Christensen S."/>
            <person name="Hou S."/>
            <person name="Wan X."/>
            <person name="Donachie S.P."/>
        </authorList>
    </citation>
    <scope>NUCLEOTIDE SEQUENCE [LARGE SCALE GENOMIC DNA]</scope>
    <source>
        <strain evidence="3">JS</strain>
    </source>
</reference>
<accession>U5QIE2</accession>
<evidence type="ECO:0000313" key="2">
    <source>
        <dbReference type="EMBL" id="AGY57359.1"/>
    </source>
</evidence>
<evidence type="ECO:0000313" key="3">
    <source>
        <dbReference type="Proteomes" id="UP000017396"/>
    </source>
</evidence>